<name>A0A914BWK8_9BILA</name>
<dbReference type="Gene3D" id="3.40.50.1820">
    <property type="entry name" value="alpha/beta hydrolase"/>
    <property type="match status" value="2"/>
</dbReference>
<dbReference type="WBParaSite" id="ACRNAN_Path_1163.g4501.t1">
    <property type="protein sequence ID" value="ACRNAN_Path_1163.g4501.t1"/>
    <property type="gene ID" value="ACRNAN_Path_1163.g4501"/>
</dbReference>
<sequence length="893" mass="102079">MTSQRWLTDADFAPHSTAKSIWWHILIVIVPDQIRFKNNGSIYITGDGMGMIENDDEDVLLTTVLACSMGTITGVLFQIPNEHITFAADPYNASRTEDAIIAYTWDHFLNDPSQPNWLLRFPMVKASIRALDTITDFVNTNLPHLNCHLDSYIVAGASKRGWTTWLVGAVDPVRVKAIVPIVLDAINFVPVMHHAYRSYGGWSFALEEYMDNLKQPITSRFDDPNMILLQQFIDPYYYRDRLTMPKLVVNAVMDEFQQPDDTHYWWKDMPEPKHFLIAPNAEHTQATGVLMIVPSIAAFGVANFLNKPVPTFTWDLDVDNGKIVATVENDESIHEVNVWWAYSCGVNSWDNNRTRRDFRIVHMDNPCYCGNNVSNYCANVAALWDRRSLQPTIVDGKRTYAVSYEDFDPPSTNPQRWLAFMIEFKFDNPYGLGLFGDIKDEINKIIKNKIGKNPNVYFGGLPEDLGGYFDFTSEVIIPNEQIIFAADSFNKSRTEDAVIAFTWDHFLNDPSQPNWLIRFPMVKASLRALDTITDFVNTNLPHLGCQLDYYIVAGASKRGWTTWLVGAVDPVRVKAIVPIVLDAINFVPVMHHAYRSYGGWSFALIDYVENLDKPITSRFDDPNMILLQQYVDPYYYRDRLTMPKMVVNAVLDEFQQPDDTHYWWKDMPEPKHFLIAPNAEHTQATGMLMIVPSIAAFALATFLNKPVPTFTWDLDVENGKIVATVENNESIHEVNVWWAYSCGVNSWDNNRTRRDFRIAHKDNPCYCGIGADNYCANLASLWDRRSLQPTIVDGKRTYTVSYEDFDPPSTNPQRWLAFIIDFKFDNPYGLFGDVKDGINKIIQNKIGKNPNVYFGGLPEDLGGYFEFTSEVMIWPNSFPYEDCFGAECGGRIL</sequence>
<reference evidence="2" key="1">
    <citation type="submission" date="2022-11" db="UniProtKB">
        <authorList>
            <consortium name="WormBaseParasite"/>
        </authorList>
    </citation>
    <scope>IDENTIFICATION</scope>
</reference>
<protein>
    <submittedName>
        <fullName evidence="2">Uncharacterized protein</fullName>
    </submittedName>
</protein>
<organism evidence="1 2">
    <name type="scientific">Acrobeloides nanus</name>
    <dbReference type="NCBI Taxonomy" id="290746"/>
    <lineage>
        <taxon>Eukaryota</taxon>
        <taxon>Metazoa</taxon>
        <taxon>Ecdysozoa</taxon>
        <taxon>Nematoda</taxon>
        <taxon>Chromadorea</taxon>
        <taxon>Rhabditida</taxon>
        <taxon>Tylenchina</taxon>
        <taxon>Cephalobomorpha</taxon>
        <taxon>Cephaloboidea</taxon>
        <taxon>Cephalobidae</taxon>
        <taxon>Acrobeloides</taxon>
    </lineage>
</organism>
<dbReference type="SUPFAM" id="SSF53474">
    <property type="entry name" value="alpha/beta-Hydrolases"/>
    <property type="match status" value="2"/>
</dbReference>
<dbReference type="Proteomes" id="UP000887540">
    <property type="component" value="Unplaced"/>
</dbReference>
<dbReference type="InterPro" id="IPR029058">
    <property type="entry name" value="AB_hydrolase_fold"/>
</dbReference>
<proteinExistence type="predicted"/>
<evidence type="ECO:0000313" key="1">
    <source>
        <dbReference type="Proteomes" id="UP000887540"/>
    </source>
</evidence>
<accession>A0A914BWK8</accession>
<dbReference type="AlphaFoldDB" id="A0A914BWK8"/>
<dbReference type="PANTHER" id="PTHR31497">
    <property type="entry name" value="AUTOCRINE PROLIFERATION REPRESSOR PROTEIN A"/>
    <property type="match status" value="1"/>
</dbReference>
<dbReference type="Pfam" id="PF10142">
    <property type="entry name" value="PhoPQ_related"/>
    <property type="match status" value="2"/>
</dbReference>
<dbReference type="PANTHER" id="PTHR31497:SF0">
    <property type="entry name" value="AUTOCRINE PROLIFERATION REPRESSOR PROTEIN A"/>
    <property type="match status" value="1"/>
</dbReference>
<dbReference type="InterPro" id="IPR009199">
    <property type="entry name" value="PhoPQ-act_pathogen-rel_PqaA"/>
</dbReference>
<evidence type="ECO:0000313" key="2">
    <source>
        <dbReference type="WBParaSite" id="ACRNAN_Path_1163.g4501.t1"/>
    </source>
</evidence>
<keyword evidence="1" id="KW-1185">Reference proteome</keyword>